<dbReference type="PRINTS" id="PR00080">
    <property type="entry name" value="SDRFAMILY"/>
</dbReference>
<keyword evidence="2" id="KW-0560">Oxidoreductase</keyword>
<dbReference type="OrthoDB" id="286404at2"/>
<evidence type="ECO:0000256" key="1">
    <source>
        <dbReference type="ARBA" id="ARBA00006484"/>
    </source>
</evidence>
<dbReference type="KEGG" id="led:BBK82_14905"/>
<reference evidence="3 4" key="1">
    <citation type="submission" date="2016-07" db="EMBL/GenBank/DDBJ databases">
        <title>Complete genome sequence of the Lentzea guizhouensis DHS C013.</title>
        <authorList>
            <person name="Cao C."/>
        </authorList>
    </citation>
    <scope>NUCLEOTIDE SEQUENCE [LARGE SCALE GENOMIC DNA]</scope>
    <source>
        <strain evidence="3 4">DHS C013</strain>
    </source>
</reference>
<sequence length="244" mass="26115">MTQRVAVVTGTAQGMGLRIAEVLREDGFAVVGFDLQESEGGVVGNVADAKDVQRLTDHVTGTYGRVDVLVNNAGIAGIVPFEDTTLEQWERIMAVNLTGPFLLTQALGKVMLGQRSGSVVNIASVAGLQGVADRAAYNTTKHGLIGLTRTLAVEWGGRGIRVNAVCPGWVKTEMDVESQAGGYYVDDDITDHVPMNRFAKPDDIAQAVRFLVSDNARYVNGVALPVDGGWTADGSWQKLRLSKR</sequence>
<dbReference type="PANTHER" id="PTHR42879:SF2">
    <property type="entry name" value="3-OXOACYL-[ACYL-CARRIER-PROTEIN] REDUCTASE FABG"/>
    <property type="match status" value="1"/>
</dbReference>
<dbReference type="AlphaFoldDB" id="A0A1B2HHH7"/>
<comment type="similarity">
    <text evidence="1">Belongs to the short-chain dehydrogenases/reductases (SDR) family.</text>
</comment>
<dbReference type="Proteomes" id="UP000093053">
    <property type="component" value="Chromosome"/>
</dbReference>
<dbReference type="InterPro" id="IPR050259">
    <property type="entry name" value="SDR"/>
</dbReference>
<dbReference type="Pfam" id="PF13561">
    <property type="entry name" value="adh_short_C2"/>
    <property type="match status" value="1"/>
</dbReference>
<dbReference type="GO" id="GO:0032787">
    <property type="term" value="P:monocarboxylic acid metabolic process"/>
    <property type="evidence" value="ECO:0007669"/>
    <property type="project" value="UniProtKB-ARBA"/>
</dbReference>
<accession>A0A1B2HHH7</accession>
<dbReference type="FunFam" id="3.40.50.720:FF:000084">
    <property type="entry name" value="Short-chain dehydrogenase reductase"/>
    <property type="match status" value="1"/>
</dbReference>
<dbReference type="CDD" id="cd05233">
    <property type="entry name" value="SDR_c"/>
    <property type="match status" value="1"/>
</dbReference>
<evidence type="ECO:0000313" key="4">
    <source>
        <dbReference type="Proteomes" id="UP000093053"/>
    </source>
</evidence>
<name>A0A1B2HHH7_9PSEU</name>
<evidence type="ECO:0000256" key="2">
    <source>
        <dbReference type="ARBA" id="ARBA00023002"/>
    </source>
</evidence>
<proteinExistence type="inferred from homology"/>
<dbReference type="InterPro" id="IPR002347">
    <property type="entry name" value="SDR_fam"/>
</dbReference>
<dbReference type="PRINTS" id="PR00081">
    <property type="entry name" value="GDHRDH"/>
</dbReference>
<dbReference type="Gene3D" id="3.40.50.720">
    <property type="entry name" value="NAD(P)-binding Rossmann-like Domain"/>
    <property type="match status" value="1"/>
</dbReference>
<dbReference type="EMBL" id="CP016793">
    <property type="protein sequence ID" value="ANZ37164.1"/>
    <property type="molecule type" value="Genomic_DNA"/>
</dbReference>
<dbReference type="STRING" id="1586287.BBK82_14905"/>
<evidence type="ECO:0000313" key="3">
    <source>
        <dbReference type="EMBL" id="ANZ37164.1"/>
    </source>
</evidence>
<dbReference type="PANTHER" id="PTHR42879">
    <property type="entry name" value="3-OXOACYL-(ACYL-CARRIER-PROTEIN) REDUCTASE"/>
    <property type="match status" value="1"/>
</dbReference>
<dbReference type="InterPro" id="IPR036291">
    <property type="entry name" value="NAD(P)-bd_dom_sf"/>
</dbReference>
<dbReference type="RefSeq" id="WP_065915558.1">
    <property type="nucleotide sequence ID" value="NZ_CP016793.1"/>
</dbReference>
<gene>
    <name evidence="3" type="ORF">BBK82_14905</name>
</gene>
<dbReference type="InterPro" id="IPR020904">
    <property type="entry name" value="Sc_DH/Rdtase_CS"/>
</dbReference>
<keyword evidence="4" id="KW-1185">Reference proteome</keyword>
<dbReference type="GO" id="GO:0016491">
    <property type="term" value="F:oxidoreductase activity"/>
    <property type="evidence" value="ECO:0007669"/>
    <property type="project" value="UniProtKB-KW"/>
</dbReference>
<dbReference type="PROSITE" id="PS00061">
    <property type="entry name" value="ADH_SHORT"/>
    <property type="match status" value="1"/>
</dbReference>
<organism evidence="3 4">
    <name type="scientific">Lentzea guizhouensis</name>
    <dbReference type="NCBI Taxonomy" id="1586287"/>
    <lineage>
        <taxon>Bacteria</taxon>
        <taxon>Bacillati</taxon>
        <taxon>Actinomycetota</taxon>
        <taxon>Actinomycetes</taxon>
        <taxon>Pseudonocardiales</taxon>
        <taxon>Pseudonocardiaceae</taxon>
        <taxon>Lentzea</taxon>
    </lineage>
</organism>
<dbReference type="SUPFAM" id="SSF51735">
    <property type="entry name" value="NAD(P)-binding Rossmann-fold domains"/>
    <property type="match status" value="1"/>
</dbReference>
<protein>
    <submittedName>
        <fullName evidence="3">Short-chain dehydrogenase</fullName>
    </submittedName>
</protein>